<organism evidence="1 2">
    <name type="scientific">Poriferisphaera corsica</name>
    <dbReference type="NCBI Taxonomy" id="2528020"/>
    <lineage>
        <taxon>Bacteria</taxon>
        <taxon>Pseudomonadati</taxon>
        <taxon>Planctomycetota</taxon>
        <taxon>Phycisphaerae</taxon>
        <taxon>Phycisphaerales</taxon>
        <taxon>Phycisphaeraceae</taxon>
        <taxon>Poriferisphaera</taxon>
    </lineage>
</organism>
<gene>
    <name evidence="1" type="ORF">KS4_34440</name>
</gene>
<accession>A0A517YYR1</accession>
<proteinExistence type="predicted"/>
<reference evidence="1 2" key="1">
    <citation type="submission" date="2019-02" db="EMBL/GenBank/DDBJ databases">
        <title>Deep-cultivation of Planctomycetes and their phenomic and genomic characterization uncovers novel biology.</title>
        <authorList>
            <person name="Wiegand S."/>
            <person name="Jogler M."/>
            <person name="Boedeker C."/>
            <person name="Pinto D."/>
            <person name="Vollmers J."/>
            <person name="Rivas-Marin E."/>
            <person name="Kohn T."/>
            <person name="Peeters S.H."/>
            <person name="Heuer A."/>
            <person name="Rast P."/>
            <person name="Oberbeckmann S."/>
            <person name="Bunk B."/>
            <person name="Jeske O."/>
            <person name="Meyerdierks A."/>
            <person name="Storesund J.E."/>
            <person name="Kallscheuer N."/>
            <person name="Luecker S."/>
            <person name="Lage O.M."/>
            <person name="Pohl T."/>
            <person name="Merkel B.J."/>
            <person name="Hornburger P."/>
            <person name="Mueller R.-W."/>
            <person name="Bruemmer F."/>
            <person name="Labrenz M."/>
            <person name="Spormann A.M."/>
            <person name="Op den Camp H."/>
            <person name="Overmann J."/>
            <person name="Amann R."/>
            <person name="Jetten M.S.M."/>
            <person name="Mascher T."/>
            <person name="Medema M.H."/>
            <person name="Devos D.P."/>
            <person name="Kaster A.-K."/>
            <person name="Ovreas L."/>
            <person name="Rohde M."/>
            <person name="Galperin M.Y."/>
            <person name="Jogler C."/>
        </authorList>
    </citation>
    <scope>NUCLEOTIDE SEQUENCE [LARGE SCALE GENOMIC DNA]</scope>
    <source>
        <strain evidence="1 2">KS4</strain>
    </source>
</reference>
<dbReference type="EMBL" id="CP036425">
    <property type="protein sequence ID" value="QDU35363.1"/>
    <property type="molecule type" value="Genomic_DNA"/>
</dbReference>
<sequence>MRASISGSFIEEFFTLIYCRLFESVTRAVTMQLLWRDNHMDEIITCRQVF</sequence>
<evidence type="ECO:0000313" key="2">
    <source>
        <dbReference type="Proteomes" id="UP000317369"/>
    </source>
</evidence>
<protein>
    <submittedName>
        <fullName evidence="1">Uncharacterized protein</fullName>
    </submittedName>
</protein>
<keyword evidence="2" id="KW-1185">Reference proteome</keyword>
<evidence type="ECO:0000313" key="1">
    <source>
        <dbReference type="EMBL" id="QDU35363.1"/>
    </source>
</evidence>
<dbReference type="KEGG" id="pcor:KS4_34440"/>
<dbReference type="Proteomes" id="UP000317369">
    <property type="component" value="Chromosome"/>
</dbReference>
<name>A0A517YYR1_9BACT</name>
<dbReference type="AlphaFoldDB" id="A0A517YYR1"/>